<evidence type="ECO:0000313" key="3">
    <source>
        <dbReference type="EMBL" id="SFI38745.1"/>
    </source>
</evidence>
<organism evidence="3 4">
    <name type="scientific">Halpernia frigidisoli</name>
    <dbReference type="NCBI Taxonomy" id="1125876"/>
    <lineage>
        <taxon>Bacteria</taxon>
        <taxon>Pseudomonadati</taxon>
        <taxon>Bacteroidota</taxon>
        <taxon>Flavobacteriia</taxon>
        <taxon>Flavobacteriales</taxon>
        <taxon>Weeksellaceae</taxon>
        <taxon>Chryseobacterium group</taxon>
        <taxon>Halpernia</taxon>
    </lineage>
</organism>
<dbReference type="InterPro" id="IPR037682">
    <property type="entry name" value="TonB_C"/>
</dbReference>
<name>A0A1I3HSP5_9FLAO</name>
<dbReference type="STRING" id="1125876.SAMN05443292_2374"/>
<protein>
    <submittedName>
        <fullName evidence="3">TonB protein C-terminal</fullName>
    </submittedName>
</protein>
<sequence length="141" mass="16058">MKKIFVIIFSFALTIVFAQENKTTVSYEGGNEKMAKDLRGNFESVLKQYNFNGNVNISFVIDENGKIKGEVLEPKSEDNEFKVEIFRALERTGKNWIAATKDGKNVATKVTIPLNYNVDVRPTDERTRFSSDNLNNRALSR</sequence>
<dbReference type="SUPFAM" id="SSF74653">
    <property type="entry name" value="TolA/TonB C-terminal domain"/>
    <property type="match status" value="1"/>
</dbReference>
<evidence type="ECO:0000256" key="1">
    <source>
        <dbReference type="SAM" id="SignalP"/>
    </source>
</evidence>
<dbReference type="RefSeq" id="WP_090080848.1">
    <property type="nucleotide sequence ID" value="NZ_FOQT01000004.1"/>
</dbReference>
<evidence type="ECO:0000313" key="4">
    <source>
        <dbReference type="Proteomes" id="UP000198931"/>
    </source>
</evidence>
<proteinExistence type="predicted"/>
<feature type="chain" id="PRO_5011435800" evidence="1">
    <location>
        <begin position="19"/>
        <end position="141"/>
    </location>
</feature>
<feature type="domain" description="TonB C-terminal" evidence="2">
    <location>
        <begin position="50"/>
        <end position="117"/>
    </location>
</feature>
<dbReference type="AlphaFoldDB" id="A0A1I3HSP5"/>
<keyword evidence="4" id="KW-1185">Reference proteome</keyword>
<dbReference type="Proteomes" id="UP000198931">
    <property type="component" value="Unassembled WGS sequence"/>
</dbReference>
<dbReference type="Gene3D" id="3.30.1150.10">
    <property type="match status" value="1"/>
</dbReference>
<accession>A0A1I3HSP5</accession>
<keyword evidence="1" id="KW-0732">Signal</keyword>
<feature type="signal peptide" evidence="1">
    <location>
        <begin position="1"/>
        <end position="18"/>
    </location>
</feature>
<dbReference type="OrthoDB" id="1248898at2"/>
<gene>
    <name evidence="3" type="ORF">SAMN05443292_2374</name>
</gene>
<evidence type="ECO:0000259" key="2">
    <source>
        <dbReference type="Pfam" id="PF03544"/>
    </source>
</evidence>
<reference evidence="3 4" key="1">
    <citation type="submission" date="2016-10" db="EMBL/GenBank/DDBJ databases">
        <authorList>
            <person name="de Groot N.N."/>
        </authorList>
    </citation>
    <scope>NUCLEOTIDE SEQUENCE [LARGE SCALE GENOMIC DNA]</scope>
    <source>
        <strain evidence="3 4">DSM 26000</strain>
    </source>
</reference>
<dbReference type="Pfam" id="PF03544">
    <property type="entry name" value="TonB_C"/>
    <property type="match status" value="1"/>
</dbReference>
<dbReference type="EMBL" id="FOQT01000004">
    <property type="protein sequence ID" value="SFI38745.1"/>
    <property type="molecule type" value="Genomic_DNA"/>
</dbReference>
<dbReference type="GO" id="GO:0055085">
    <property type="term" value="P:transmembrane transport"/>
    <property type="evidence" value="ECO:0007669"/>
    <property type="project" value="InterPro"/>
</dbReference>